<proteinExistence type="predicted"/>
<dbReference type="EMBL" id="MU155211">
    <property type="protein sequence ID" value="KAF9479538.1"/>
    <property type="molecule type" value="Genomic_DNA"/>
</dbReference>
<sequence length="114" mass="13077">MSATQAYPNLPPAKPNHNHTHKPDTPVAQFFWRWRMWFESTFVLSMLEPWEKILLLTIFVFFAMLVSVAVLKYLPHHLVFLRRRAMYYLWGPGDLTSAAAGVGGLTGSGMRVEL</sequence>
<comment type="caution">
    <text evidence="8">The sequence shown here is derived from an EMBL/GenBank/DDBJ whole genome shotgun (WGS) entry which is preliminary data.</text>
</comment>
<evidence type="ECO:0000256" key="7">
    <source>
        <dbReference type="SAM" id="Phobius"/>
    </source>
</evidence>
<evidence type="ECO:0000313" key="8">
    <source>
        <dbReference type="EMBL" id="KAF9479538.1"/>
    </source>
</evidence>
<feature type="transmembrane region" description="Helical" evidence="7">
    <location>
        <begin position="53"/>
        <end position="74"/>
    </location>
</feature>
<evidence type="ECO:0000256" key="1">
    <source>
        <dbReference type="ARBA" id="ARBA00004477"/>
    </source>
</evidence>
<keyword evidence="4 7" id="KW-1133">Transmembrane helix</keyword>
<dbReference type="OrthoDB" id="202672at2759"/>
<dbReference type="InterPro" id="IPR024512">
    <property type="entry name" value="Ser_palmitoyltrfase_ssu-like"/>
</dbReference>
<feature type="region of interest" description="Disordered" evidence="6">
    <location>
        <begin position="1"/>
        <end position="22"/>
    </location>
</feature>
<evidence type="ECO:0000313" key="9">
    <source>
        <dbReference type="Proteomes" id="UP000807469"/>
    </source>
</evidence>
<keyword evidence="3" id="KW-0256">Endoplasmic reticulum</keyword>
<accession>A0A9P5Z187</accession>
<evidence type="ECO:0000256" key="3">
    <source>
        <dbReference type="ARBA" id="ARBA00022824"/>
    </source>
</evidence>
<organism evidence="8 9">
    <name type="scientific">Pholiota conissans</name>
    <dbReference type="NCBI Taxonomy" id="109636"/>
    <lineage>
        <taxon>Eukaryota</taxon>
        <taxon>Fungi</taxon>
        <taxon>Dikarya</taxon>
        <taxon>Basidiomycota</taxon>
        <taxon>Agaricomycotina</taxon>
        <taxon>Agaricomycetes</taxon>
        <taxon>Agaricomycetidae</taxon>
        <taxon>Agaricales</taxon>
        <taxon>Agaricineae</taxon>
        <taxon>Strophariaceae</taxon>
        <taxon>Pholiota</taxon>
    </lineage>
</organism>
<keyword evidence="5 7" id="KW-0472">Membrane</keyword>
<evidence type="ECO:0000256" key="5">
    <source>
        <dbReference type="ARBA" id="ARBA00023136"/>
    </source>
</evidence>
<reference evidence="8" key="1">
    <citation type="submission" date="2020-11" db="EMBL/GenBank/DDBJ databases">
        <authorList>
            <consortium name="DOE Joint Genome Institute"/>
            <person name="Ahrendt S."/>
            <person name="Riley R."/>
            <person name="Andreopoulos W."/>
            <person name="Labutti K."/>
            <person name="Pangilinan J."/>
            <person name="Ruiz-Duenas F.J."/>
            <person name="Barrasa J.M."/>
            <person name="Sanchez-Garcia M."/>
            <person name="Camarero S."/>
            <person name="Miyauchi S."/>
            <person name="Serrano A."/>
            <person name="Linde D."/>
            <person name="Babiker R."/>
            <person name="Drula E."/>
            <person name="Ayuso-Fernandez I."/>
            <person name="Pacheco R."/>
            <person name="Padilla G."/>
            <person name="Ferreira P."/>
            <person name="Barriuso J."/>
            <person name="Kellner H."/>
            <person name="Castanera R."/>
            <person name="Alfaro M."/>
            <person name="Ramirez L."/>
            <person name="Pisabarro A.G."/>
            <person name="Kuo A."/>
            <person name="Tritt A."/>
            <person name="Lipzen A."/>
            <person name="He G."/>
            <person name="Yan M."/>
            <person name="Ng V."/>
            <person name="Cullen D."/>
            <person name="Martin F."/>
            <person name="Rosso M.-N."/>
            <person name="Henrissat B."/>
            <person name="Hibbett D."/>
            <person name="Martinez A.T."/>
            <person name="Grigoriev I.V."/>
        </authorList>
    </citation>
    <scope>NUCLEOTIDE SEQUENCE</scope>
    <source>
        <strain evidence="8">CIRM-BRFM 674</strain>
    </source>
</reference>
<keyword evidence="9" id="KW-1185">Reference proteome</keyword>
<dbReference type="Pfam" id="PF11779">
    <property type="entry name" value="SPT_ssu-like"/>
    <property type="match status" value="1"/>
</dbReference>
<comment type="subcellular location">
    <subcellularLocation>
        <location evidence="1">Endoplasmic reticulum membrane</location>
        <topology evidence="1">Multi-pass membrane protein</topology>
    </subcellularLocation>
</comment>
<evidence type="ECO:0000256" key="4">
    <source>
        <dbReference type="ARBA" id="ARBA00022989"/>
    </source>
</evidence>
<protein>
    <submittedName>
        <fullName evidence="8">Uncharacterized protein</fullName>
    </submittedName>
</protein>
<name>A0A9P5Z187_9AGAR</name>
<dbReference type="AlphaFoldDB" id="A0A9P5Z187"/>
<dbReference type="GO" id="GO:0005789">
    <property type="term" value="C:endoplasmic reticulum membrane"/>
    <property type="evidence" value="ECO:0007669"/>
    <property type="project" value="UniProtKB-SubCell"/>
</dbReference>
<dbReference type="Proteomes" id="UP000807469">
    <property type="component" value="Unassembled WGS sequence"/>
</dbReference>
<evidence type="ECO:0000256" key="6">
    <source>
        <dbReference type="SAM" id="MobiDB-lite"/>
    </source>
</evidence>
<gene>
    <name evidence="8" type="ORF">BDN70DRAFT_878710</name>
</gene>
<keyword evidence="2 7" id="KW-0812">Transmembrane</keyword>
<evidence type="ECO:0000256" key="2">
    <source>
        <dbReference type="ARBA" id="ARBA00022692"/>
    </source>
</evidence>